<dbReference type="Proteomes" id="UP000037923">
    <property type="component" value="Unassembled WGS sequence"/>
</dbReference>
<protein>
    <recommendedName>
        <fullName evidence="1">Cytochrome b5 heme-binding domain-containing protein</fullName>
    </recommendedName>
</protein>
<evidence type="ECO:0000313" key="2">
    <source>
        <dbReference type="EMBL" id="KPA78933.1"/>
    </source>
</evidence>
<sequence length="143" mass="15302">MALSDKTRVRITYKNSHYLVPVEFILRVHPGGSKLILPYVNQDITRAFVEAGHSNEAVQLLEQWMEGVVAADGAGAARGGSDVADGDGGLMSARWRAPFAAWTESEVVHAPSSALWDALVYGIAGATTMAAVLCRQLKTAQGY</sequence>
<dbReference type="Pfam" id="PF00173">
    <property type="entry name" value="Cyt-b5"/>
    <property type="match status" value="1"/>
</dbReference>
<dbReference type="OMA" id="LMSARWR"/>
<dbReference type="OrthoDB" id="260519at2759"/>
<proteinExistence type="predicted"/>
<feature type="domain" description="Cytochrome b5 heme-binding" evidence="1">
    <location>
        <begin position="1"/>
        <end position="70"/>
    </location>
</feature>
<evidence type="ECO:0000313" key="3">
    <source>
        <dbReference type="Proteomes" id="UP000037923"/>
    </source>
</evidence>
<name>A0A0M9FZ41_LEPPY</name>
<dbReference type="VEuPathDB" id="TriTrypDB:LpyrH10_12_1750"/>
<dbReference type="RefSeq" id="XP_015657372.1">
    <property type="nucleotide sequence ID" value="XM_015804238.1"/>
</dbReference>
<dbReference type="AlphaFoldDB" id="A0A0M9FZ41"/>
<gene>
    <name evidence="2" type="ORF">ABB37_05997</name>
</gene>
<dbReference type="EMBL" id="LGTL01000012">
    <property type="protein sequence ID" value="KPA78933.1"/>
    <property type="molecule type" value="Genomic_DNA"/>
</dbReference>
<dbReference type="InterPro" id="IPR001199">
    <property type="entry name" value="Cyt_B5-like_heme/steroid-bd"/>
</dbReference>
<keyword evidence="3" id="KW-1185">Reference proteome</keyword>
<comment type="caution">
    <text evidence="2">The sequence shown here is derived from an EMBL/GenBank/DDBJ whole genome shotgun (WGS) entry which is preliminary data.</text>
</comment>
<accession>A0A0M9FZ41</accession>
<dbReference type="PROSITE" id="PS50255">
    <property type="entry name" value="CYTOCHROME_B5_2"/>
    <property type="match status" value="1"/>
</dbReference>
<dbReference type="Gene3D" id="3.10.120.10">
    <property type="entry name" value="Cytochrome b5-like heme/steroid binding domain"/>
    <property type="match status" value="1"/>
</dbReference>
<reference evidence="2 3" key="1">
    <citation type="submission" date="2015-07" db="EMBL/GenBank/DDBJ databases">
        <title>High-quality genome of monoxenous trypanosomatid Leptomonas pyrrhocoris.</title>
        <authorList>
            <person name="Flegontov P."/>
            <person name="Butenko A."/>
            <person name="Firsov S."/>
            <person name="Vlcek C."/>
            <person name="Logacheva M.D."/>
            <person name="Field M."/>
            <person name="Filatov D."/>
            <person name="Flegontova O."/>
            <person name="Gerasimov E."/>
            <person name="Jackson A.P."/>
            <person name="Kelly S."/>
            <person name="Opperdoes F."/>
            <person name="O'Reilly A."/>
            <person name="Votypka J."/>
            <person name="Yurchenko V."/>
            <person name="Lukes J."/>
        </authorList>
    </citation>
    <scope>NUCLEOTIDE SEQUENCE [LARGE SCALE GENOMIC DNA]</scope>
    <source>
        <strain evidence="2">H10</strain>
    </source>
</reference>
<dbReference type="SUPFAM" id="SSF55856">
    <property type="entry name" value="Cytochrome b5-like heme/steroid binding domain"/>
    <property type="match status" value="1"/>
</dbReference>
<dbReference type="InterPro" id="IPR036400">
    <property type="entry name" value="Cyt_B5-like_heme/steroid_sf"/>
</dbReference>
<evidence type="ECO:0000259" key="1">
    <source>
        <dbReference type="PROSITE" id="PS50255"/>
    </source>
</evidence>
<organism evidence="2 3">
    <name type="scientific">Leptomonas pyrrhocoris</name>
    <name type="common">Firebug parasite</name>
    <dbReference type="NCBI Taxonomy" id="157538"/>
    <lineage>
        <taxon>Eukaryota</taxon>
        <taxon>Discoba</taxon>
        <taxon>Euglenozoa</taxon>
        <taxon>Kinetoplastea</taxon>
        <taxon>Metakinetoplastina</taxon>
        <taxon>Trypanosomatida</taxon>
        <taxon>Trypanosomatidae</taxon>
        <taxon>Leishmaniinae</taxon>
        <taxon>Leptomonas</taxon>
    </lineage>
</organism>
<dbReference type="GeneID" id="26906287"/>